<feature type="region of interest" description="Disordered" evidence="1">
    <location>
        <begin position="169"/>
        <end position="188"/>
    </location>
</feature>
<evidence type="ECO:0000313" key="2">
    <source>
        <dbReference type="EMBL" id="NDU43473.1"/>
    </source>
</evidence>
<accession>A0A845U9E5</accession>
<organism evidence="2">
    <name type="scientific">Acidithiobacillus ferrianus</name>
    <dbReference type="NCBI Taxonomy" id="2678518"/>
    <lineage>
        <taxon>Bacteria</taxon>
        <taxon>Pseudomonadati</taxon>
        <taxon>Pseudomonadota</taxon>
        <taxon>Acidithiobacillia</taxon>
        <taxon>Acidithiobacillales</taxon>
        <taxon>Acidithiobacillaceae</taxon>
        <taxon>Acidithiobacillus</taxon>
    </lineage>
</organism>
<proteinExistence type="predicted"/>
<evidence type="ECO:0000256" key="1">
    <source>
        <dbReference type="SAM" id="MobiDB-lite"/>
    </source>
</evidence>
<dbReference type="RefSeq" id="WP_163098660.1">
    <property type="nucleotide sequence ID" value="NZ_CP127523.1"/>
</dbReference>
<protein>
    <submittedName>
        <fullName evidence="2">Uncharacterized protein</fullName>
    </submittedName>
</protein>
<comment type="caution">
    <text evidence="2">The sequence shown here is derived from an EMBL/GenBank/DDBJ whole genome shotgun (WGS) entry which is preliminary data.</text>
</comment>
<dbReference type="AlphaFoldDB" id="A0A845U9E5"/>
<reference evidence="2" key="1">
    <citation type="submission" date="2019-11" db="EMBL/GenBank/DDBJ databases">
        <title>Acidithiobacillus ferrianus sp. nov.: a facultatively anaerobic and extremely acidophilic chemolithoautotroph.</title>
        <authorList>
            <person name="Norris P.R."/>
            <person name="Falagan C."/>
            <person name="Moya-Beltran A."/>
            <person name="Castro M."/>
            <person name="Quatrini R."/>
            <person name="Johnson D.B."/>
        </authorList>
    </citation>
    <scope>NUCLEOTIDE SEQUENCE [LARGE SCALE GENOMIC DNA]</scope>
    <source>
        <strain evidence="2">MG</strain>
    </source>
</reference>
<gene>
    <name evidence="2" type="ORF">GL267_12800</name>
</gene>
<name>A0A845U9E5_9PROT</name>
<feature type="compositionally biased region" description="Low complexity" evidence="1">
    <location>
        <begin position="88"/>
        <end position="99"/>
    </location>
</feature>
<feature type="region of interest" description="Disordered" evidence="1">
    <location>
        <begin position="81"/>
        <end position="113"/>
    </location>
</feature>
<sequence>MLISKFFGWGRYVDPQLRAEEEDAMVAEFDLVDQGLPVPNSVKNKVKNLEAAAWKQARARIIRARAAEFGFQIVPRRVAPRVRRTRQRGAGTRSSRASGDSNDAADPEPPRGTLLSLNLYDQAALADLLRVSKKTLQNQYSAAPYTLPSAIQIPGARGPRWTPEAVEEWLSERPRHTPKPAVVAPRRKVGRPRIASAIKVVQS</sequence>
<dbReference type="EMBL" id="WNJL01000037">
    <property type="protein sequence ID" value="NDU43473.1"/>
    <property type="molecule type" value="Genomic_DNA"/>
</dbReference>